<gene>
    <name evidence="1" type="ORF">SDJN03_19696</name>
</gene>
<sequence length="82" mass="9244">MDSFSFSSYFFLNETVTSFYSYLIDASVYVLSHWRGLMGLPGPCRPLNFFTNSCGRVNVVEPRAREGSGFLLSLSLLLNALY</sequence>
<evidence type="ECO:0000313" key="2">
    <source>
        <dbReference type="Proteomes" id="UP000685013"/>
    </source>
</evidence>
<keyword evidence="2" id="KW-1185">Reference proteome</keyword>
<dbReference type="EMBL" id="JAGKQH010000013">
    <property type="protein sequence ID" value="KAG6583764.1"/>
    <property type="molecule type" value="Genomic_DNA"/>
</dbReference>
<protein>
    <submittedName>
        <fullName evidence="1">Uncharacterized protein</fullName>
    </submittedName>
</protein>
<proteinExistence type="predicted"/>
<dbReference type="Proteomes" id="UP000685013">
    <property type="component" value="Chromosome 13"/>
</dbReference>
<comment type="caution">
    <text evidence="1">The sequence shown here is derived from an EMBL/GenBank/DDBJ whole genome shotgun (WGS) entry which is preliminary data.</text>
</comment>
<accession>A0AAV6MNF7</accession>
<evidence type="ECO:0000313" key="1">
    <source>
        <dbReference type="EMBL" id="KAG6583764.1"/>
    </source>
</evidence>
<name>A0AAV6MNF7_9ROSI</name>
<feature type="non-terminal residue" evidence="1">
    <location>
        <position position="1"/>
    </location>
</feature>
<organism evidence="1 2">
    <name type="scientific">Cucurbita argyrosperma subsp. sororia</name>
    <dbReference type="NCBI Taxonomy" id="37648"/>
    <lineage>
        <taxon>Eukaryota</taxon>
        <taxon>Viridiplantae</taxon>
        <taxon>Streptophyta</taxon>
        <taxon>Embryophyta</taxon>
        <taxon>Tracheophyta</taxon>
        <taxon>Spermatophyta</taxon>
        <taxon>Magnoliopsida</taxon>
        <taxon>eudicotyledons</taxon>
        <taxon>Gunneridae</taxon>
        <taxon>Pentapetalae</taxon>
        <taxon>rosids</taxon>
        <taxon>fabids</taxon>
        <taxon>Cucurbitales</taxon>
        <taxon>Cucurbitaceae</taxon>
        <taxon>Cucurbiteae</taxon>
        <taxon>Cucurbita</taxon>
    </lineage>
</organism>
<dbReference type="AlphaFoldDB" id="A0AAV6MNF7"/>
<reference evidence="1 2" key="1">
    <citation type="journal article" date="2021" name="Hortic Res">
        <title>The domestication of Cucurbita argyrosperma as revealed by the genome of its wild relative.</title>
        <authorList>
            <person name="Barrera-Redondo J."/>
            <person name="Sanchez-de la Vega G."/>
            <person name="Aguirre-Liguori J.A."/>
            <person name="Castellanos-Morales G."/>
            <person name="Gutierrez-Guerrero Y.T."/>
            <person name="Aguirre-Dugua X."/>
            <person name="Aguirre-Planter E."/>
            <person name="Tenaillon M.I."/>
            <person name="Lira-Saade R."/>
            <person name="Eguiarte L.E."/>
        </authorList>
    </citation>
    <scope>NUCLEOTIDE SEQUENCE [LARGE SCALE GENOMIC DNA]</scope>
    <source>
        <strain evidence="1">JBR-2021</strain>
    </source>
</reference>